<accession>A0ABQ6MLZ3</accession>
<dbReference type="PANTHER" id="PTHR16128">
    <property type="entry name" value="FAD/NAD(P)-BINDING OXIDOREDUCTASE FAMILY PROTEIN"/>
    <property type="match status" value="1"/>
</dbReference>
<evidence type="ECO:0000313" key="2">
    <source>
        <dbReference type="EMBL" id="GMI28257.1"/>
    </source>
</evidence>
<comment type="caution">
    <text evidence="2">The sequence shown here is derived from an EMBL/GenBank/DDBJ whole genome shotgun (WGS) entry which is preliminary data.</text>
</comment>
<feature type="chain" id="PRO_5046929492" evidence="1">
    <location>
        <begin position="19"/>
        <end position="413"/>
    </location>
</feature>
<dbReference type="EMBL" id="BRYB01001544">
    <property type="protein sequence ID" value="GMI28257.1"/>
    <property type="molecule type" value="Genomic_DNA"/>
</dbReference>
<organism evidence="2 3">
    <name type="scientific">Tetraparma gracilis</name>
    <dbReference type="NCBI Taxonomy" id="2962635"/>
    <lineage>
        <taxon>Eukaryota</taxon>
        <taxon>Sar</taxon>
        <taxon>Stramenopiles</taxon>
        <taxon>Ochrophyta</taxon>
        <taxon>Bolidophyceae</taxon>
        <taxon>Parmales</taxon>
        <taxon>Triparmaceae</taxon>
        <taxon>Tetraparma</taxon>
    </lineage>
</organism>
<name>A0ABQ6MLZ3_9STRA</name>
<evidence type="ECO:0000313" key="3">
    <source>
        <dbReference type="Proteomes" id="UP001165060"/>
    </source>
</evidence>
<dbReference type="Pfam" id="PF13450">
    <property type="entry name" value="NAD_binding_8"/>
    <property type="match status" value="1"/>
</dbReference>
<feature type="signal peptide" evidence="1">
    <location>
        <begin position="1"/>
        <end position="18"/>
    </location>
</feature>
<gene>
    <name evidence="2" type="ORF">TeGR_g12061</name>
</gene>
<dbReference type="InterPro" id="IPR036188">
    <property type="entry name" value="FAD/NAD-bd_sf"/>
</dbReference>
<reference evidence="2 3" key="1">
    <citation type="journal article" date="2023" name="Commun. Biol.">
        <title>Genome analysis of Parmales, the sister group of diatoms, reveals the evolutionary specialization of diatoms from phago-mixotrophs to photoautotrophs.</title>
        <authorList>
            <person name="Ban H."/>
            <person name="Sato S."/>
            <person name="Yoshikawa S."/>
            <person name="Yamada K."/>
            <person name="Nakamura Y."/>
            <person name="Ichinomiya M."/>
            <person name="Sato N."/>
            <person name="Blanc-Mathieu R."/>
            <person name="Endo H."/>
            <person name="Kuwata A."/>
            <person name="Ogata H."/>
        </authorList>
    </citation>
    <scope>NUCLEOTIDE SEQUENCE [LARGE SCALE GENOMIC DNA]</scope>
</reference>
<keyword evidence="1" id="KW-0732">Signal</keyword>
<dbReference type="PANTHER" id="PTHR16128:SF5">
    <property type="entry name" value="FAD_NAD(P)-BINDING OXIDOREDUCTASE FAMILY PROTEIN"/>
    <property type="match status" value="1"/>
</dbReference>
<protein>
    <submittedName>
        <fullName evidence="2">Uncharacterized protein</fullName>
    </submittedName>
</protein>
<dbReference type="Proteomes" id="UP001165060">
    <property type="component" value="Unassembled WGS sequence"/>
</dbReference>
<keyword evidence="3" id="KW-1185">Reference proteome</keyword>
<dbReference type="SUPFAM" id="SSF51905">
    <property type="entry name" value="FAD/NAD(P)-binding domain"/>
    <property type="match status" value="1"/>
</dbReference>
<dbReference type="Gene3D" id="3.50.50.60">
    <property type="entry name" value="FAD/NAD(P)-binding domain"/>
    <property type="match status" value="1"/>
</dbReference>
<proteinExistence type="predicted"/>
<evidence type="ECO:0000256" key="1">
    <source>
        <dbReference type="SAM" id="SignalP"/>
    </source>
</evidence>
<dbReference type="Gene3D" id="3.90.660.10">
    <property type="match status" value="1"/>
</dbReference>
<sequence>MLPRVAVIGGGLTGSLCALSLVSRGLQPVVFDAGRGLGGRSTAAHFLTTADPHLSAVLSTLAQNKLVAPWAGRFGIVGSRGGFLAAQHVASGLGGRSLSSDPEDVSSTLPQAPIDEGDFCGFLAASSPSNKAASPLHCAVGGGRSLAEGICELGGIDVRSSSKVTSLQLDPASSRWTVRASSGSPAPEALEFDAVVIASHDPSFAASAIADLPAEHPSLADDVVRSTLADLAKALRDLREEATSPVFTLKAVYPPNSLAAVPFDAACLPTNPSIQFLAREASKPGGGASSPDGDAWTAVSTSGFASALLANSPSSPTDAAAALLAPSLQSAFAAFYPVPGIAPAPLSVSAKRWGAGFTTKPLVPGGAEKFVGLQPFNLAIAGDFVAGGTCPGEAGAISGLLAGERVATWLSAN</sequence>